<accession>A0A941DZA6</accession>
<dbReference type="Proteomes" id="UP000675284">
    <property type="component" value="Unassembled WGS sequence"/>
</dbReference>
<protein>
    <submittedName>
        <fullName evidence="9">DUF421 domain-containing protein</fullName>
    </submittedName>
</protein>
<dbReference type="Pfam" id="PF04239">
    <property type="entry name" value="DUF421"/>
    <property type="match status" value="1"/>
</dbReference>
<evidence type="ECO:0000256" key="7">
    <source>
        <dbReference type="SAM" id="Phobius"/>
    </source>
</evidence>
<dbReference type="GO" id="GO:0005886">
    <property type="term" value="C:plasma membrane"/>
    <property type="evidence" value="ECO:0007669"/>
    <property type="project" value="UniProtKB-SubCell"/>
</dbReference>
<evidence type="ECO:0000313" key="9">
    <source>
        <dbReference type="EMBL" id="MBR7796918.1"/>
    </source>
</evidence>
<keyword evidence="5 7" id="KW-1133">Transmembrane helix</keyword>
<organism evidence="9 10">
    <name type="scientific">Virgibacillus salarius</name>
    <dbReference type="NCBI Taxonomy" id="447199"/>
    <lineage>
        <taxon>Bacteria</taxon>
        <taxon>Bacillati</taxon>
        <taxon>Bacillota</taxon>
        <taxon>Bacilli</taxon>
        <taxon>Bacillales</taxon>
        <taxon>Bacillaceae</taxon>
        <taxon>Virgibacillus</taxon>
    </lineage>
</organism>
<keyword evidence="10" id="KW-1185">Reference proteome</keyword>
<evidence type="ECO:0000256" key="2">
    <source>
        <dbReference type="ARBA" id="ARBA00006448"/>
    </source>
</evidence>
<name>A0A941DZA6_9BACI</name>
<keyword evidence="4 7" id="KW-0812">Transmembrane</keyword>
<evidence type="ECO:0000256" key="5">
    <source>
        <dbReference type="ARBA" id="ARBA00022989"/>
    </source>
</evidence>
<feature type="transmembrane region" description="Helical" evidence="7">
    <location>
        <begin position="57"/>
        <end position="80"/>
    </location>
</feature>
<evidence type="ECO:0000256" key="6">
    <source>
        <dbReference type="ARBA" id="ARBA00023136"/>
    </source>
</evidence>
<comment type="subcellular location">
    <subcellularLocation>
        <location evidence="1">Cell membrane</location>
        <topology evidence="1">Multi-pass membrane protein</topology>
    </subcellularLocation>
</comment>
<dbReference type="InterPro" id="IPR023090">
    <property type="entry name" value="UPF0702_alpha/beta_dom_sf"/>
</dbReference>
<feature type="transmembrane region" description="Helical" evidence="7">
    <location>
        <begin position="35"/>
        <end position="51"/>
    </location>
</feature>
<dbReference type="EMBL" id="JAGSOT010000037">
    <property type="protein sequence ID" value="MBR7796918.1"/>
    <property type="molecule type" value="Genomic_DNA"/>
</dbReference>
<evidence type="ECO:0000256" key="3">
    <source>
        <dbReference type="ARBA" id="ARBA00022475"/>
    </source>
</evidence>
<proteinExistence type="inferred from homology"/>
<evidence type="ECO:0000313" key="10">
    <source>
        <dbReference type="Proteomes" id="UP000675284"/>
    </source>
</evidence>
<keyword evidence="3" id="KW-1003">Cell membrane</keyword>
<feature type="domain" description="YetF C-terminal" evidence="8">
    <location>
        <begin position="77"/>
        <end position="208"/>
    </location>
</feature>
<evidence type="ECO:0000259" key="8">
    <source>
        <dbReference type="Pfam" id="PF04239"/>
    </source>
</evidence>
<dbReference type="PANTHER" id="PTHR34582">
    <property type="entry name" value="UPF0702 TRANSMEMBRANE PROTEIN YCAP"/>
    <property type="match status" value="1"/>
</dbReference>
<dbReference type="PANTHER" id="PTHR34582:SF5">
    <property type="entry name" value="UPF0702 TRANSMEMBRANE PROTEIN YETF"/>
    <property type="match status" value="1"/>
</dbReference>
<feature type="transmembrane region" description="Helical" evidence="7">
    <location>
        <begin position="6"/>
        <end position="23"/>
    </location>
</feature>
<comment type="caution">
    <text evidence="9">The sequence shown here is derived from an EMBL/GenBank/DDBJ whole genome shotgun (WGS) entry which is preliminary data.</text>
</comment>
<gene>
    <name evidence="9" type="ORF">KCX74_12790</name>
</gene>
<sequence>MVVYIGKIIMLYLLTIIIIRLMGKSAFAQLTAHDLAGVFFVVSLAAGPLVTNSFTNAITGLLVIGTIHIILSKLTLVNWLNKFFIGQPTIVIKHGKLIKANLKRSHFTLTGLLSSIREKGYSDISNIDYAIIEPSGEISILLKQEFSPVTPMHLNMETKYQGLPIAVIIEGTVQYHNLHLMNKSEQWLKNRLEAVGYPDQKTIFYAAVRDTDHLLTIDNGSGILEVHQQGK</sequence>
<evidence type="ECO:0000256" key="1">
    <source>
        <dbReference type="ARBA" id="ARBA00004651"/>
    </source>
</evidence>
<reference evidence="9" key="1">
    <citation type="submission" date="2021-04" db="EMBL/GenBank/DDBJ databases">
        <title>Isolation and polyphasic classification of algal microorganism.</title>
        <authorList>
            <person name="Wang S."/>
        </authorList>
    </citation>
    <scope>NUCLEOTIDE SEQUENCE</scope>
    <source>
        <strain evidence="9">720a</strain>
    </source>
</reference>
<dbReference type="AlphaFoldDB" id="A0A941DZA6"/>
<dbReference type="InterPro" id="IPR007353">
    <property type="entry name" value="DUF421"/>
</dbReference>
<dbReference type="RefSeq" id="WP_166530546.1">
    <property type="nucleotide sequence ID" value="NZ_JAGSOT010000037.1"/>
</dbReference>
<keyword evidence="6 7" id="KW-0472">Membrane</keyword>
<dbReference type="Gene3D" id="3.30.240.20">
    <property type="entry name" value="bsu07140 like domains"/>
    <property type="match status" value="2"/>
</dbReference>
<comment type="similarity">
    <text evidence="2">Belongs to the UPF0702 family.</text>
</comment>
<evidence type="ECO:0000256" key="4">
    <source>
        <dbReference type="ARBA" id="ARBA00022692"/>
    </source>
</evidence>